<evidence type="ECO:0000313" key="3">
    <source>
        <dbReference type="EMBL" id="RJG07053.1"/>
    </source>
</evidence>
<evidence type="ECO:0000313" key="4">
    <source>
        <dbReference type="Proteomes" id="UP000285190"/>
    </source>
</evidence>
<dbReference type="OrthoDB" id="9795292at2"/>
<dbReference type="GO" id="GO:0004713">
    <property type="term" value="F:protein tyrosine kinase activity"/>
    <property type="evidence" value="ECO:0007669"/>
    <property type="project" value="TreeGrafter"/>
</dbReference>
<dbReference type="AlphaFoldDB" id="A0A418X3L5"/>
<feature type="transmembrane region" description="Helical" evidence="2">
    <location>
        <begin position="20"/>
        <end position="40"/>
    </location>
</feature>
<protein>
    <submittedName>
        <fullName evidence="3">Chain length-determining protein</fullName>
    </submittedName>
</protein>
<dbReference type="PANTHER" id="PTHR32309">
    <property type="entry name" value="TYROSINE-PROTEIN KINASE"/>
    <property type="match status" value="1"/>
</dbReference>
<reference evidence="3 4" key="1">
    <citation type="submission" date="2018-09" db="EMBL/GenBank/DDBJ databases">
        <authorList>
            <person name="Zhu H."/>
        </authorList>
    </citation>
    <scope>NUCLEOTIDE SEQUENCE [LARGE SCALE GENOMIC DNA]</scope>
    <source>
        <strain evidence="3 4">K2R10-39</strain>
    </source>
</reference>
<keyword evidence="2" id="KW-1133">Transmembrane helix</keyword>
<organism evidence="3 4">
    <name type="scientific">Noviherbaspirillum cavernae</name>
    <dbReference type="NCBI Taxonomy" id="2320862"/>
    <lineage>
        <taxon>Bacteria</taxon>
        <taxon>Pseudomonadati</taxon>
        <taxon>Pseudomonadota</taxon>
        <taxon>Betaproteobacteria</taxon>
        <taxon>Burkholderiales</taxon>
        <taxon>Oxalobacteraceae</taxon>
        <taxon>Noviherbaspirillum</taxon>
    </lineage>
</organism>
<dbReference type="RefSeq" id="WP_119740172.1">
    <property type="nucleotide sequence ID" value="NZ_QYUN01000002.1"/>
</dbReference>
<dbReference type="PANTHER" id="PTHR32309:SF13">
    <property type="entry name" value="FERRIC ENTEROBACTIN TRANSPORT PROTEIN FEPE"/>
    <property type="match status" value="1"/>
</dbReference>
<keyword evidence="2" id="KW-0472">Membrane</keyword>
<feature type="transmembrane region" description="Helical" evidence="2">
    <location>
        <begin position="485"/>
        <end position="508"/>
    </location>
</feature>
<dbReference type="Proteomes" id="UP000285190">
    <property type="component" value="Unassembled WGS sequence"/>
</dbReference>
<dbReference type="NCBIfam" id="TIGR03007">
    <property type="entry name" value="pepcterm_ChnLen"/>
    <property type="match status" value="1"/>
</dbReference>
<sequence>MADLVSQCISFLKGIWKYRWPAVAIAWLVAIVGWIAIYSLRDNYQSSARVFVDTQSILKPLLAGMTSVPNVEQQVSIMSRTLLSRPNVERVIRMVDLDLKENSGKDHERLVDSLMAQIKIAGTSQNDIYTITYTGDKPKLAKDVVQSLLTIFVEGSFGNKKQDSAKAIQFIDDQIKAYEEKLVAAENALKEFKLKNMGLLPRQGSDYGNKLFETSDDLTQARLELREAEQARDAIRKQIYGDEMAGKGGRQAESSLPNPEIDERIQSLNKNLDTLRLQFTEQHPDIVSTKRLIAQLEARKIEEAKHRKPGIDPGANYSPMLQQLKVSLSAAEARAASMRARVDEYSSRIARLKEMSIAAPEVESQLAQLNRDYLINKENYEKLVASRESAKLSGELSATTEMLTFRVIDPPTLPLTPTGPNRLRLLSLVFFAALAVGIGCAFLMSRIRPTFLSASSLREVTDLPILGSISMKWTDHEKARRTRSLYAFGFSAACLLIAYGGVIAGAVIKA</sequence>
<keyword evidence="4" id="KW-1185">Reference proteome</keyword>
<feature type="coiled-coil region" evidence="1">
    <location>
        <begin position="168"/>
        <end position="278"/>
    </location>
</feature>
<dbReference type="InterPro" id="IPR014345">
    <property type="entry name" value="XrtA_polysacc_chain"/>
</dbReference>
<evidence type="ECO:0000256" key="2">
    <source>
        <dbReference type="SAM" id="Phobius"/>
    </source>
</evidence>
<gene>
    <name evidence="3" type="ORF">D3870_14545</name>
</gene>
<dbReference type="InterPro" id="IPR050445">
    <property type="entry name" value="Bact_polysacc_biosynth/exp"/>
</dbReference>
<feature type="coiled-coil region" evidence="1">
    <location>
        <begin position="321"/>
        <end position="372"/>
    </location>
</feature>
<proteinExistence type="predicted"/>
<evidence type="ECO:0000256" key="1">
    <source>
        <dbReference type="SAM" id="Coils"/>
    </source>
</evidence>
<dbReference type="EMBL" id="QYUN01000002">
    <property type="protein sequence ID" value="RJG07053.1"/>
    <property type="molecule type" value="Genomic_DNA"/>
</dbReference>
<keyword evidence="2" id="KW-0812">Transmembrane</keyword>
<dbReference type="GO" id="GO:0005886">
    <property type="term" value="C:plasma membrane"/>
    <property type="evidence" value="ECO:0007669"/>
    <property type="project" value="TreeGrafter"/>
</dbReference>
<accession>A0A418X3L5</accession>
<name>A0A418X3L5_9BURK</name>
<comment type="caution">
    <text evidence="3">The sequence shown here is derived from an EMBL/GenBank/DDBJ whole genome shotgun (WGS) entry which is preliminary data.</text>
</comment>
<keyword evidence="1" id="KW-0175">Coiled coil</keyword>
<feature type="transmembrane region" description="Helical" evidence="2">
    <location>
        <begin position="425"/>
        <end position="444"/>
    </location>
</feature>